<comment type="subunit">
    <text evidence="11">Heterotetramer of TRAP-alpha, TRAP-beta, TRAP-delta and TRAP-gamma.</text>
</comment>
<feature type="transmembrane region" description="Helical" evidence="12">
    <location>
        <begin position="161"/>
        <end position="180"/>
    </location>
</feature>
<comment type="subcellular location">
    <subcellularLocation>
        <location evidence="2">Endoplasmic reticulum membrane</location>
        <topology evidence="2">Single-pass type I membrane protein</topology>
    </subcellularLocation>
</comment>
<evidence type="ECO:0000256" key="3">
    <source>
        <dbReference type="ARBA" id="ARBA00005610"/>
    </source>
</evidence>
<dbReference type="InterPro" id="IPR008856">
    <property type="entry name" value="TRAP_beta"/>
</dbReference>
<keyword evidence="7 11" id="KW-0256">Endoplasmic reticulum</keyword>
<proteinExistence type="inferred from homology"/>
<dbReference type="Proteomes" id="UP000183832">
    <property type="component" value="Unassembled WGS sequence"/>
</dbReference>
<dbReference type="PANTHER" id="PTHR12861">
    <property type="entry name" value="TRANSLOCON-ASSOCIATED PROTEIN, BETA SUBUNIT PRECURSOR TRAP-BETA SIGNAL SEQUENCE RECEPTOR BETA SUBUNIT"/>
    <property type="match status" value="1"/>
</dbReference>
<evidence type="ECO:0000256" key="2">
    <source>
        <dbReference type="ARBA" id="ARBA00004115"/>
    </source>
</evidence>
<evidence type="ECO:0000256" key="6">
    <source>
        <dbReference type="ARBA" id="ARBA00022729"/>
    </source>
</evidence>
<keyword evidence="5 12" id="KW-0812">Transmembrane</keyword>
<keyword evidence="8 12" id="KW-1133">Transmembrane helix</keyword>
<sequence length="198" mass="21921">MISSTMKFFACILFVSTVMAATSEPGEETRARLLVSKQILNKYLVEQRDVLVKYNLFNVGNGAATHVNLVDQGFPAEAFDLVSGKLEASIDRIAPQTNVTHVVVVRPLAHGYFNFTAAEVSYRPVESNPALQYAASSEPGEGGIINLAQFNKQFSSHFIDWIAFVIMCLPTVAIPFSLWFKSKAKYELLAQKPQKKSN</sequence>
<comment type="similarity">
    <text evidence="3 11">Belongs to the TRAP-beta family.</text>
</comment>
<evidence type="ECO:0000256" key="12">
    <source>
        <dbReference type="SAM" id="Phobius"/>
    </source>
</evidence>
<dbReference type="PIRSF" id="PIRSF016400">
    <property type="entry name" value="TRAP_beta"/>
    <property type="match status" value="1"/>
</dbReference>
<evidence type="ECO:0000256" key="5">
    <source>
        <dbReference type="ARBA" id="ARBA00022692"/>
    </source>
</evidence>
<name>A0A1J1IJ13_9DIPT</name>
<protein>
    <recommendedName>
        <fullName evidence="4 11">Translocon-associated protein subunit beta</fullName>
        <shortName evidence="11">TRAP-beta</shortName>
    </recommendedName>
    <alternativeName>
        <fullName evidence="11">Signal sequence receptor subunit beta</fullName>
    </alternativeName>
</protein>
<evidence type="ECO:0000256" key="13">
    <source>
        <dbReference type="SAM" id="SignalP"/>
    </source>
</evidence>
<accession>A0A1J1IJ13</accession>
<dbReference type="GO" id="GO:0005789">
    <property type="term" value="C:endoplasmic reticulum membrane"/>
    <property type="evidence" value="ECO:0007669"/>
    <property type="project" value="UniProtKB-SubCell"/>
</dbReference>
<dbReference type="Pfam" id="PF05753">
    <property type="entry name" value="TRAP_beta"/>
    <property type="match status" value="1"/>
</dbReference>
<evidence type="ECO:0000256" key="1">
    <source>
        <dbReference type="ARBA" id="ARBA00002838"/>
    </source>
</evidence>
<organism evidence="14 15">
    <name type="scientific">Clunio marinus</name>
    <dbReference type="NCBI Taxonomy" id="568069"/>
    <lineage>
        <taxon>Eukaryota</taxon>
        <taxon>Metazoa</taxon>
        <taxon>Ecdysozoa</taxon>
        <taxon>Arthropoda</taxon>
        <taxon>Hexapoda</taxon>
        <taxon>Insecta</taxon>
        <taxon>Pterygota</taxon>
        <taxon>Neoptera</taxon>
        <taxon>Endopterygota</taxon>
        <taxon>Diptera</taxon>
        <taxon>Nematocera</taxon>
        <taxon>Chironomoidea</taxon>
        <taxon>Chironomidae</taxon>
        <taxon>Clunio</taxon>
    </lineage>
</organism>
<keyword evidence="9 11" id="KW-0472">Membrane</keyword>
<evidence type="ECO:0000256" key="11">
    <source>
        <dbReference type="PIRNR" id="PIRNR016400"/>
    </source>
</evidence>
<evidence type="ECO:0000256" key="9">
    <source>
        <dbReference type="ARBA" id="ARBA00023136"/>
    </source>
</evidence>
<feature type="signal peptide" evidence="13">
    <location>
        <begin position="1"/>
        <end position="20"/>
    </location>
</feature>
<evidence type="ECO:0000313" key="14">
    <source>
        <dbReference type="EMBL" id="CRL00229.1"/>
    </source>
</evidence>
<keyword evidence="15" id="KW-1185">Reference proteome</keyword>
<evidence type="ECO:0000256" key="8">
    <source>
        <dbReference type="ARBA" id="ARBA00022989"/>
    </source>
</evidence>
<evidence type="ECO:0000256" key="10">
    <source>
        <dbReference type="ARBA" id="ARBA00023180"/>
    </source>
</evidence>
<comment type="function">
    <text evidence="1 11">TRAP proteins are part of a complex whose function is to bind calcium to the ER membrane and thereby regulate the retention of ER resident proteins.</text>
</comment>
<evidence type="ECO:0000256" key="7">
    <source>
        <dbReference type="ARBA" id="ARBA00022824"/>
    </source>
</evidence>
<keyword evidence="6 13" id="KW-0732">Signal</keyword>
<dbReference type="STRING" id="568069.A0A1J1IJ13"/>
<keyword evidence="10" id="KW-0325">Glycoprotein</keyword>
<gene>
    <name evidence="14" type="ORF">CLUMA_CG013504</name>
</gene>
<reference evidence="14 15" key="1">
    <citation type="submission" date="2015-04" db="EMBL/GenBank/DDBJ databases">
        <authorList>
            <person name="Syromyatnikov M.Y."/>
            <person name="Popov V.N."/>
        </authorList>
    </citation>
    <scope>NUCLEOTIDE SEQUENCE [LARGE SCALE GENOMIC DNA]</scope>
</reference>
<dbReference type="EMBL" id="CVRI01000054">
    <property type="protein sequence ID" value="CRL00229.1"/>
    <property type="molecule type" value="Genomic_DNA"/>
</dbReference>
<dbReference type="OrthoDB" id="6147534at2759"/>
<evidence type="ECO:0000313" key="15">
    <source>
        <dbReference type="Proteomes" id="UP000183832"/>
    </source>
</evidence>
<feature type="chain" id="PRO_5012136529" description="Translocon-associated protein subunit beta" evidence="13">
    <location>
        <begin position="21"/>
        <end position="198"/>
    </location>
</feature>
<dbReference type="PANTHER" id="PTHR12861:SF3">
    <property type="entry name" value="TRANSLOCON-ASSOCIATED PROTEIN SUBUNIT BETA"/>
    <property type="match status" value="1"/>
</dbReference>
<dbReference type="AlphaFoldDB" id="A0A1J1IJ13"/>
<evidence type="ECO:0000256" key="4">
    <source>
        <dbReference type="ARBA" id="ARBA00021110"/>
    </source>
</evidence>